<evidence type="ECO:0000313" key="2">
    <source>
        <dbReference type="Proteomes" id="UP001153332"/>
    </source>
</evidence>
<protein>
    <submittedName>
        <fullName evidence="1">Uncharacterized protein</fullName>
    </submittedName>
</protein>
<accession>A0ACC2JQ22</accession>
<evidence type="ECO:0000313" key="1">
    <source>
        <dbReference type="EMBL" id="KAJ8129604.1"/>
    </source>
</evidence>
<sequence length="389" mass="44519">MASEFLSATVEKMQNFKIEDKTDPWTSIIVVLVSGMILGLVYICAVLGWAPPRDMLRNGISFFAQPHAMRVLRRIATTTAALWLLIRLIRAFLGDRRKQSAHKEARSPQEPSIPSNNMQQYIYRLVREIVPSPTIREQSESSTGCELKPGASLEQIQELDRVIQAELPTDYKIFLQLTNGLSNFPEGSSRHLQFISTNSASWLEMVEGHNQDRRARLFIDALFGPGIARELYDGKSIRHPTSFHKITSNSAGFDSRGVYLVPPEDCRTIARKWVMGILENLCGRAIGETTHHISLHFGDGDWRRLYVLQDWDEWLVLHVQQIGGRERCRLYPGFTAFLQSMNEISRGLAPSNGQDIYTTCCRRRWEWEFEKRSITGADVWKRYDGSWGI</sequence>
<dbReference type="Proteomes" id="UP001153332">
    <property type="component" value="Unassembled WGS sequence"/>
</dbReference>
<dbReference type="EMBL" id="JAPUUL010000714">
    <property type="protein sequence ID" value="KAJ8129604.1"/>
    <property type="molecule type" value="Genomic_DNA"/>
</dbReference>
<gene>
    <name evidence="1" type="ORF">O1611_g4024</name>
</gene>
<comment type="caution">
    <text evidence="1">The sequence shown here is derived from an EMBL/GenBank/DDBJ whole genome shotgun (WGS) entry which is preliminary data.</text>
</comment>
<organism evidence="1 2">
    <name type="scientific">Lasiodiplodia mahajangana</name>
    <dbReference type="NCBI Taxonomy" id="1108764"/>
    <lineage>
        <taxon>Eukaryota</taxon>
        <taxon>Fungi</taxon>
        <taxon>Dikarya</taxon>
        <taxon>Ascomycota</taxon>
        <taxon>Pezizomycotina</taxon>
        <taxon>Dothideomycetes</taxon>
        <taxon>Dothideomycetes incertae sedis</taxon>
        <taxon>Botryosphaeriales</taxon>
        <taxon>Botryosphaeriaceae</taxon>
        <taxon>Lasiodiplodia</taxon>
    </lineage>
</organism>
<proteinExistence type="predicted"/>
<reference evidence="1" key="1">
    <citation type="submission" date="2022-12" db="EMBL/GenBank/DDBJ databases">
        <title>Genome Sequence of Lasiodiplodia mahajangana.</title>
        <authorList>
            <person name="Buettner E."/>
        </authorList>
    </citation>
    <scope>NUCLEOTIDE SEQUENCE</scope>
    <source>
        <strain evidence="1">VT137</strain>
    </source>
</reference>
<name>A0ACC2JQ22_9PEZI</name>
<keyword evidence="2" id="KW-1185">Reference proteome</keyword>